<keyword evidence="3" id="KW-1185">Reference proteome</keyword>
<sequence length="131" mass="15017">MKHDLRDCFMVRAVLKRHQSCALLTSNRQPASRRFRTESYQPKPTARPKKRKPTDEGQDESIVKSEAEGQENALNAENKILRAEIKLLKDSVTDLRIALASKTELIEELRQSRVAEREKSRLFGEPTTKNG</sequence>
<proteinExistence type="predicted"/>
<gene>
    <name evidence="2" type="ORF">FOQG_18512</name>
</gene>
<dbReference type="EMBL" id="KI979449">
    <property type="protein sequence ID" value="EXK76754.1"/>
    <property type="molecule type" value="Genomic_DNA"/>
</dbReference>
<dbReference type="Proteomes" id="UP000030663">
    <property type="component" value="Unassembled WGS sequence"/>
</dbReference>
<evidence type="ECO:0000313" key="2">
    <source>
        <dbReference type="EMBL" id="EXK76754.1"/>
    </source>
</evidence>
<evidence type="ECO:0000256" key="1">
    <source>
        <dbReference type="SAM" id="MobiDB-lite"/>
    </source>
</evidence>
<accession>X0BE66</accession>
<evidence type="ECO:0000313" key="3">
    <source>
        <dbReference type="Proteomes" id="UP000030663"/>
    </source>
</evidence>
<dbReference type="OrthoDB" id="5072423at2759"/>
<protein>
    <submittedName>
        <fullName evidence="2">Uncharacterized protein</fullName>
    </submittedName>
</protein>
<organism evidence="2 3">
    <name type="scientific">Fusarium oxysporum f. sp. raphani 54005</name>
    <dbReference type="NCBI Taxonomy" id="1089458"/>
    <lineage>
        <taxon>Eukaryota</taxon>
        <taxon>Fungi</taxon>
        <taxon>Dikarya</taxon>
        <taxon>Ascomycota</taxon>
        <taxon>Pezizomycotina</taxon>
        <taxon>Sordariomycetes</taxon>
        <taxon>Hypocreomycetidae</taxon>
        <taxon>Hypocreales</taxon>
        <taxon>Nectriaceae</taxon>
        <taxon>Fusarium</taxon>
        <taxon>Fusarium oxysporum species complex</taxon>
    </lineage>
</organism>
<dbReference type="HOGENOM" id="CLU_1927717_0_0_1"/>
<reference evidence="2 3" key="1">
    <citation type="submission" date="2011-11" db="EMBL/GenBank/DDBJ databases">
        <title>The Genome Sequence of Fusarium oxysporum PHW815.</title>
        <authorList>
            <consortium name="The Broad Institute Genome Sequencing Platform"/>
            <person name="Ma L.-J."/>
            <person name="Gale L.R."/>
            <person name="Schwartz D.C."/>
            <person name="Zhou S."/>
            <person name="Corby-Kistler H."/>
            <person name="Young S.K."/>
            <person name="Zeng Q."/>
            <person name="Gargeya S."/>
            <person name="Fitzgerald M."/>
            <person name="Haas B."/>
            <person name="Abouelleil A."/>
            <person name="Alvarado L."/>
            <person name="Arachchi H.M."/>
            <person name="Berlin A."/>
            <person name="Brown A."/>
            <person name="Chapman S.B."/>
            <person name="Chen Z."/>
            <person name="Dunbar C."/>
            <person name="Freedman E."/>
            <person name="Gearin G."/>
            <person name="Goldberg J."/>
            <person name="Griggs A."/>
            <person name="Gujja S."/>
            <person name="Heiman D."/>
            <person name="Howarth C."/>
            <person name="Larson L."/>
            <person name="Lui A."/>
            <person name="MacDonald P.J.P."/>
            <person name="Montmayeur A."/>
            <person name="Murphy C."/>
            <person name="Neiman D."/>
            <person name="Pearson M."/>
            <person name="Priest M."/>
            <person name="Roberts A."/>
            <person name="Saif S."/>
            <person name="Shea T."/>
            <person name="Shenoy N."/>
            <person name="Sisk P."/>
            <person name="Stolte C."/>
            <person name="Sykes S."/>
            <person name="Wortman J."/>
            <person name="Nusbaum C."/>
            <person name="Birren B."/>
        </authorList>
    </citation>
    <scope>NUCLEOTIDE SEQUENCE [LARGE SCALE GENOMIC DNA]</scope>
    <source>
        <strain evidence="2 3">54005</strain>
    </source>
</reference>
<name>X0BE66_FUSOX</name>
<dbReference type="AlphaFoldDB" id="X0BE66"/>
<feature type="region of interest" description="Disordered" evidence="1">
    <location>
        <begin position="25"/>
        <end position="75"/>
    </location>
</feature>